<keyword evidence="2" id="KW-0863">Zinc-finger</keyword>
<evidence type="ECO:0000256" key="1">
    <source>
        <dbReference type="ARBA" id="ARBA00022723"/>
    </source>
</evidence>
<evidence type="ECO:0000313" key="5">
    <source>
        <dbReference type="EMBL" id="KAK4139129.1"/>
    </source>
</evidence>
<feature type="domain" description="3CxxC-type" evidence="4">
    <location>
        <begin position="42"/>
        <end position="141"/>
    </location>
</feature>
<evidence type="ECO:0000259" key="4">
    <source>
        <dbReference type="SMART" id="SM01328"/>
    </source>
</evidence>
<comment type="caution">
    <text evidence="5">The sequence shown here is derived from an EMBL/GenBank/DDBJ whole genome shotgun (WGS) entry which is preliminary data.</text>
</comment>
<reference evidence="5" key="1">
    <citation type="journal article" date="2023" name="Mol. Phylogenet. Evol.">
        <title>Genome-scale phylogeny and comparative genomics of the fungal order Sordariales.</title>
        <authorList>
            <person name="Hensen N."/>
            <person name="Bonometti L."/>
            <person name="Westerberg I."/>
            <person name="Brannstrom I.O."/>
            <person name="Guillou S."/>
            <person name="Cros-Aarteil S."/>
            <person name="Calhoun S."/>
            <person name="Haridas S."/>
            <person name="Kuo A."/>
            <person name="Mondo S."/>
            <person name="Pangilinan J."/>
            <person name="Riley R."/>
            <person name="LaButti K."/>
            <person name="Andreopoulos B."/>
            <person name="Lipzen A."/>
            <person name="Chen C."/>
            <person name="Yan M."/>
            <person name="Daum C."/>
            <person name="Ng V."/>
            <person name="Clum A."/>
            <person name="Steindorff A."/>
            <person name="Ohm R.A."/>
            <person name="Martin F."/>
            <person name="Silar P."/>
            <person name="Natvig D.O."/>
            <person name="Lalanne C."/>
            <person name="Gautier V."/>
            <person name="Ament-Velasquez S.L."/>
            <person name="Kruys A."/>
            <person name="Hutchinson M.I."/>
            <person name="Powell A.J."/>
            <person name="Barry K."/>
            <person name="Miller A.N."/>
            <person name="Grigoriev I.V."/>
            <person name="Debuchy R."/>
            <person name="Gladieux P."/>
            <person name="Hiltunen Thoren M."/>
            <person name="Johannesson H."/>
        </authorList>
    </citation>
    <scope>NUCLEOTIDE SEQUENCE</scope>
    <source>
        <strain evidence="5">CBS 141.50</strain>
    </source>
</reference>
<evidence type="ECO:0000313" key="6">
    <source>
        <dbReference type="Proteomes" id="UP001302676"/>
    </source>
</evidence>
<sequence>MYPDLHDRVIESLSSISPPILPKWDFHPEDTDAGTKQDYDTRIMGDFTCPNKACKKHGWGSKKIAIVIREYPGRWYNAVVYGQRCKSCDTLGIIRLDEQSYVERVVYRLKKWSGMKMGGEGFRRQKGPDHEHEFCEGCKAGRCSWGNDMD</sequence>
<proteinExistence type="predicted"/>
<dbReference type="GO" id="GO:0008270">
    <property type="term" value="F:zinc ion binding"/>
    <property type="evidence" value="ECO:0007669"/>
    <property type="project" value="UniProtKB-KW"/>
</dbReference>
<dbReference type="RefSeq" id="XP_062632500.1">
    <property type="nucleotide sequence ID" value="XM_062785127.1"/>
</dbReference>
<keyword evidence="1" id="KW-0479">Metal-binding</keyword>
<keyword evidence="3" id="KW-0862">Zinc</keyword>
<keyword evidence="6" id="KW-1185">Reference proteome</keyword>
<dbReference type="EMBL" id="MU853693">
    <property type="protein sequence ID" value="KAK4139129.1"/>
    <property type="molecule type" value="Genomic_DNA"/>
</dbReference>
<protein>
    <submittedName>
        <fullName evidence="5">Zinc-binding domain-containing protein</fullName>
    </submittedName>
</protein>
<organism evidence="5 6">
    <name type="scientific">Dichotomopilus funicola</name>
    <dbReference type="NCBI Taxonomy" id="1934379"/>
    <lineage>
        <taxon>Eukaryota</taxon>
        <taxon>Fungi</taxon>
        <taxon>Dikarya</taxon>
        <taxon>Ascomycota</taxon>
        <taxon>Pezizomycotina</taxon>
        <taxon>Sordariomycetes</taxon>
        <taxon>Sordariomycetidae</taxon>
        <taxon>Sordariales</taxon>
        <taxon>Chaetomiaceae</taxon>
        <taxon>Dichotomopilus</taxon>
    </lineage>
</organism>
<reference evidence="5" key="2">
    <citation type="submission" date="2023-05" db="EMBL/GenBank/DDBJ databases">
        <authorList>
            <consortium name="Lawrence Berkeley National Laboratory"/>
            <person name="Steindorff A."/>
            <person name="Hensen N."/>
            <person name="Bonometti L."/>
            <person name="Westerberg I."/>
            <person name="Brannstrom I.O."/>
            <person name="Guillou S."/>
            <person name="Cros-Aarteil S."/>
            <person name="Calhoun S."/>
            <person name="Haridas S."/>
            <person name="Kuo A."/>
            <person name="Mondo S."/>
            <person name="Pangilinan J."/>
            <person name="Riley R."/>
            <person name="Labutti K."/>
            <person name="Andreopoulos B."/>
            <person name="Lipzen A."/>
            <person name="Chen C."/>
            <person name="Yanf M."/>
            <person name="Daum C."/>
            <person name="Ng V."/>
            <person name="Clum A."/>
            <person name="Ohm R."/>
            <person name="Martin F."/>
            <person name="Silar P."/>
            <person name="Natvig D."/>
            <person name="Lalanne C."/>
            <person name="Gautier V."/>
            <person name="Ament-Velasquez S.L."/>
            <person name="Kruys A."/>
            <person name="Hutchinson M.I."/>
            <person name="Powell A.J."/>
            <person name="Barry K."/>
            <person name="Miller A.N."/>
            <person name="Grigoriev I.V."/>
            <person name="Debuchy R."/>
            <person name="Gladieux P."/>
            <person name="Thoren M.H."/>
            <person name="Johannesson H."/>
        </authorList>
    </citation>
    <scope>NUCLEOTIDE SEQUENCE</scope>
    <source>
        <strain evidence="5">CBS 141.50</strain>
    </source>
</reference>
<name>A0AAN6UUF1_9PEZI</name>
<evidence type="ECO:0000256" key="2">
    <source>
        <dbReference type="ARBA" id="ARBA00022771"/>
    </source>
</evidence>
<dbReference type="Pfam" id="PF13695">
    <property type="entry name" value="Zn_ribbon_3CxxC"/>
    <property type="match status" value="1"/>
</dbReference>
<evidence type="ECO:0000256" key="3">
    <source>
        <dbReference type="ARBA" id="ARBA00022833"/>
    </source>
</evidence>
<dbReference type="AlphaFoldDB" id="A0AAN6UUF1"/>
<dbReference type="GeneID" id="87821740"/>
<accession>A0AAN6UUF1</accession>
<dbReference type="InterPro" id="IPR027377">
    <property type="entry name" value="ZAR1/RTP1-5-like_Znf-3CxxC"/>
</dbReference>
<gene>
    <name evidence="5" type="ORF">C8A04DRAFT_40966</name>
</gene>
<dbReference type="Proteomes" id="UP001302676">
    <property type="component" value="Unassembled WGS sequence"/>
</dbReference>
<dbReference type="SMART" id="SM01328">
    <property type="entry name" value="zf-3CxxC"/>
    <property type="match status" value="1"/>
</dbReference>